<evidence type="ECO:0000256" key="2">
    <source>
        <dbReference type="ARBA" id="ARBA00023315"/>
    </source>
</evidence>
<proteinExistence type="predicted"/>
<dbReference type="RefSeq" id="WP_317488117.1">
    <property type="nucleotide sequence ID" value="NZ_CP136051.1"/>
</dbReference>
<dbReference type="SUPFAM" id="SSF53901">
    <property type="entry name" value="Thiolase-like"/>
    <property type="match status" value="1"/>
</dbReference>
<sequence>MPLLTYQNIGISGLVAAVPRNTIKNLEYTENFSAAEAAEIVEKTGIVERRFAEPGTCASDLCQAAAERLINGMGISKEDIDLLVFVSQTPDYRMPATSVLLQERLGLSKQTMAFDINLGCSAFVYGMSVVYALMQQQGMRKALLLDGETRSRVYSAKDRKVAYLFGDGGVAALIERDDRFGDSFFSLNSDGSREDLIKVDAGGYRNPSSAETVKENIVDEHGNIRTAEQGYMNGADVFNFVIREIPQDLKRLSEFAQTDMSTLDYYVFHQANSYMNNYLGKKLKLDPEKVPVCLHRFGNTSSVSIPLTIATELHGKLTKRKKMLLSGFGVGMSWASAIVNMENCYTTDLVEI</sequence>
<dbReference type="InterPro" id="IPR013747">
    <property type="entry name" value="ACP_syn_III_C"/>
</dbReference>
<dbReference type="Proteomes" id="UP001302349">
    <property type="component" value="Chromosome"/>
</dbReference>
<accession>A0ABZ0IK10</accession>
<dbReference type="InterPro" id="IPR013751">
    <property type="entry name" value="ACP_syn_III_N"/>
</dbReference>
<keyword evidence="6" id="KW-1185">Reference proteome</keyword>
<reference evidence="5 6" key="1">
    <citation type="journal article" date="2023" name="Microbiol. Resour. Announc.">
        <title>Complete Genome Sequence of Imperialibacter roseus strain P4T.</title>
        <authorList>
            <person name="Tizabi D.R."/>
            <person name="Bachvaroff T."/>
            <person name="Hill R.T."/>
        </authorList>
    </citation>
    <scope>NUCLEOTIDE SEQUENCE [LARGE SCALE GENOMIC DNA]</scope>
    <source>
        <strain evidence="5 6">P4T</strain>
    </source>
</reference>
<dbReference type="EMBL" id="CP136051">
    <property type="protein sequence ID" value="WOK05358.1"/>
    <property type="molecule type" value="Genomic_DNA"/>
</dbReference>
<evidence type="ECO:0000313" key="6">
    <source>
        <dbReference type="Proteomes" id="UP001302349"/>
    </source>
</evidence>
<dbReference type="CDD" id="cd00830">
    <property type="entry name" value="KAS_III"/>
    <property type="match status" value="1"/>
</dbReference>
<keyword evidence="1" id="KW-0808">Transferase</keyword>
<keyword evidence="2" id="KW-0012">Acyltransferase</keyword>
<dbReference type="Pfam" id="PF08545">
    <property type="entry name" value="ACP_syn_III"/>
    <property type="match status" value="1"/>
</dbReference>
<feature type="domain" description="Beta-ketoacyl-[acyl-carrier-protein] synthase III C-terminal" evidence="3">
    <location>
        <begin position="256"/>
        <end position="340"/>
    </location>
</feature>
<dbReference type="PANTHER" id="PTHR34069:SF2">
    <property type="entry name" value="BETA-KETOACYL-[ACYL-CARRIER-PROTEIN] SYNTHASE III"/>
    <property type="match status" value="1"/>
</dbReference>
<dbReference type="PANTHER" id="PTHR34069">
    <property type="entry name" value="3-OXOACYL-[ACYL-CARRIER-PROTEIN] SYNTHASE 3"/>
    <property type="match status" value="1"/>
</dbReference>
<dbReference type="InterPro" id="IPR016039">
    <property type="entry name" value="Thiolase-like"/>
</dbReference>
<evidence type="ECO:0000313" key="5">
    <source>
        <dbReference type="EMBL" id="WOK05358.1"/>
    </source>
</evidence>
<evidence type="ECO:0000259" key="4">
    <source>
        <dbReference type="Pfam" id="PF08545"/>
    </source>
</evidence>
<evidence type="ECO:0000256" key="1">
    <source>
        <dbReference type="ARBA" id="ARBA00022679"/>
    </source>
</evidence>
<dbReference type="Pfam" id="PF08541">
    <property type="entry name" value="ACP_syn_III_C"/>
    <property type="match status" value="1"/>
</dbReference>
<evidence type="ECO:0000259" key="3">
    <source>
        <dbReference type="Pfam" id="PF08541"/>
    </source>
</evidence>
<feature type="domain" description="Beta-ketoacyl-[acyl-carrier-protein] synthase III N-terminal" evidence="4">
    <location>
        <begin position="114"/>
        <end position="189"/>
    </location>
</feature>
<dbReference type="Gene3D" id="3.40.47.10">
    <property type="match status" value="1"/>
</dbReference>
<name>A0ABZ0IK10_9BACT</name>
<organism evidence="5 6">
    <name type="scientific">Imperialibacter roseus</name>
    <dbReference type="NCBI Taxonomy" id="1324217"/>
    <lineage>
        <taxon>Bacteria</taxon>
        <taxon>Pseudomonadati</taxon>
        <taxon>Bacteroidota</taxon>
        <taxon>Cytophagia</taxon>
        <taxon>Cytophagales</taxon>
        <taxon>Flammeovirgaceae</taxon>
        <taxon>Imperialibacter</taxon>
    </lineage>
</organism>
<gene>
    <name evidence="5" type="ORF">RT717_19955</name>
</gene>
<protein>
    <submittedName>
        <fullName evidence="5">Ketoacyl-ACP synthase III</fullName>
    </submittedName>
</protein>